<sequence length="207" mass="22954">MNTGRASWQRCVVPDRHQARFRPHTSGSSLRPLAGDGRGFVDPILNLVERRRLTSQPPLFVGRLQIGLEVRGLPMLQILDRIDTAFLEEQGYIGVDPSQSHQPGTVDAIRELPGGDTELAGQDTPLRRAARLRQKLIDGGDFDGSEFLLEFRVYALHVGKPACHGPSFPLIGQRPREGDPSVVPQSPSQRPLFKIIKGVWLVSYSPH</sequence>
<comment type="caution">
    <text evidence="1">The sequence shown here is derived from an EMBL/GenBank/DDBJ whole genome shotgun (WGS) entry which is preliminary data.</text>
</comment>
<keyword evidence="2" id="KW-1185">Reference proteome</keyword>
<evidence type="ECO:0000313" key="1">
    <source>
        <dbReference type="EMBL" id="CCF84850.1"/>
    </source>
</evidence>
<organism evidence="1 2">
    <name type="scientific">Nitrolancea hollandica Lb</name>
    <dbReference type="NCBI Taxonomy" id="1129897"/>
    <lineage>
        <taxon>Bacteria</taxon>
        <taxon>Pseudomonadati</taxon>
        <taxon>Thermomicrobiota</taxon>
        <taxon>Thermomicrobia</taxon>
        <taxon>Sphaerobacterales</taxon>
        <taxon>Sphaerobacterineae</taxon>
        <taxon>Sphaerobacteraceae</taxon>
        <taxon>Nitrolancea</taxon>
    </lineage>
</organism>
<dbReference type="Proteomes" id="UP000004221">
    <property type="component" value="Unassembled WGS sequence"/>
</dbReference>
<accession>I4EJI8</accession>
<gene>
    <name evidence="1" type="ORF">NITHO_4060004</name>
</gene>
<protein>
    <submittedName>
        <fullName evidence="1">Uncharacterized protein</fullName>
    </submittedName>
</protein>
<evidence type="ECO:0000313" key="2">
    <source>
        <dbReference type="Proteomes" id="UP000004221"/>
    </source>
</evidence>
<name>I4EJI8_9BACT</name>
<proteinExistence type="predicted"/>
<dbReference type="AlphaFoldDB" id="I4EJI8"/>
<reference evidence="1 2" key="1">
    <citation type="journal article" date="2012" name="ISME J.">
        <title>Nitrification expanded: discovery, physiology and genomics of a nitrite-oxidizing bacterium from the phylum Chloroflexi.</title>
        <authorList>
            <person name="Sorokin D.Y."/>
            <person name="Lucker S."/>
            <person name="Vejmelkova D."/>
            <person name="Kostrikina N.A."/>
            <person name="Kleerebezem R."/>
            <person name="Rijpstra W.I."/>
            <person name="Damste J.S."/>
            <person name="Le Paslier D."/>
            <person name="Muyzer G."/>
            <person name="Wagner M."/>
            <person name="van Loosdrecht M.C."/>
            <person name="Daims H."/>
        </authorList>
    </citation>
    <scope>NUCLEOTIDE SEQUENCE [LARGE SCALE GENOMIC DNA]</scope>
    <source>
        <strain evidence="2">none</strain>
    </source>
</reference>
<dbReference type="EMBL" id="CAGS01000342">
    <property type="protein sequence ID" value="CCF84850.1"/>
    <property type="molecule type" value="Genomic_DNA"/>
</dbReference>